<reference evidence="5 6" key="1">
    <citation type="submission" date="2014-04" db="EMBL/GenBank/DDBJ databases">
        <title>Genome evolution of avian class.</title>
        <authorList>
            <person name="Zhang G."/>
            <person name="Li C."/>
        </authorList>
    </citation>
    <scope>NUCLEOTIDE SEQUENCE [LARGE SCALE GENOMIC DNA]</scope>
    <source>
        <strain evidence="5">BGI_N323</strain>
    </source>
</reference>
<feature type="non-terminal residue" evidence="5">
    <location>
        <position position="116"/>
    </location>
</feature>
<dbReference type="SUPFAM" id="SSF51011">
    <property type="entry name" value="Glycosyl hydrolase domain"/>
    <property type="match status" value="1"/>
</dbReference>
<keyword evidence="3" id="KW-0443">Lipid metabolism</keyword>
<dbReference type="PRINTS" id="PR00843">
    <property type="entry name" value="GLHYDRLASE30"/>
</dbReference>
<feature type="non-terminal residue" evidence="5">
    <location>
        <position position="1"/>
    </location>
</feature>
<dbReference type="InterPro" id="IPR033453">
    <property type="entry name" value="Glyco_hydro_30_TIM-barrel"/>
</dbReference>
<dbReference type="EMBL" id="KL301095">
    <property type="protein sequence ID" value="KFP51305.1"/>
    <property type="molecule type" value="Genomic_DNA"/>
</dbReference>
<sequence>AAGGRPCDAKDFGHGSLVCACSATYCDTLDPVVLPAPGTSVKYESSKAGKRLERSEGSFQRNAKTTDFHLILDTTRRYQKVKGFGGSVTDSAAINIQSLSKDAQNHLLRSYFSEEG</sequence>
<accession>A0A091L821</accession>
<keyword evidence="1" id="KW-0732">Signal</keyword>
<keyword evidence="6" id="KW-1185">Reference proteome</keyword>
<evidence type="ECO:0000256" key="1">
    <source>
        <dbReference type="ARBA" id="ARBA00022729"/>
    </source>
</evidence>
<dbReference type="InterPro" id="IPR013780">
    <property type="entry name" value="Glyco_hydro_b"/>
</dbReference>
<evidence type="ECO:0000313" key="5">
    <source>
        <dbReference type="EMBL" id="KFP51305.1"/>
    </source>
</evidence>
<evidence type="ECO:0000256" key="3">
    <source>
        <dbReference type="RuleBase" id="RU361188"/>
    </source>
</evidence>
<keyword evidence="3" id="KW-0326">Glycosidase</keyword>
<evidence type="ECO:0000259" key="4">
    <source>
        <dbReference type="Pfam" id="PF02055"/>
    </source>
</evidence>
<keyword evidence="2 3" id="KW-0378">Hydrolase</keyword>
<dbReference type="PANTHER" id="PTHR11069:SF23">
    <property type="entry name" value="LYSOSOMAL ACID GLUCOSYLCERAMIDASE"/>
    <property type="match status" value="1"/>
</dbReference>
<comment type="catalytic activity">
    <reaction evidence="3">
        <text>a beta-D-glucosyl-(1&lt;-&gt;1')-N-acylsphing-4-enine + H2O = an N-acylsphing-4-enine + D-glucose</text>
        <dbReference type="Rhea" id="RHEA:13269"/>
        <dbReference type="ChEBI" id="CHEBI:4167"/>
        <dbReference type="ChEBI" id="CHEBI:15377"/>
        <dbReference type="ChEBI" id="CHEBI:22801"/>
        <dbReference type="ChEBI" id="CHEBI:52639"/>
        <dbReference type="EC" id="3.2.1.45"/>
    </reaction>
</comment>
<evidence type="ECO:0000256" key="2">
    <source>
        <dbReference type="ARBA" id="ARBA00022801"/>
    </source>
</evidence>
<dbReference type="Proteomes" id="UP000053745">
    <property type="component" value="Unassembled WGS sequence"/>
</dbReference>
<dbReference type="GO" id="GO:0004348">
    <property type="term" value="F:glucosylceramidase activity"/>
    <property type="evidence" value="ECO:0007669"/>
    <property type="project" value="UniProtKB-EC"/>
</dbReference>
<gene>
    <name evidence="5" type="ORF">N323_03796</name>
</gene>
<keyword evidence="3" id="KW-0746">Sphingolipid metabolism</keyword>
<feature type="domain" description="Glycosyl hydrolase family 30 TIM-barrel" evidence="4">
    <location>
        <begin position="81"/>
        <end position="116"/>
    </location>
</feature>
<dbReference type="Pfam" id="PF02055">
    <property type="entry name" value="Glyco_hydro_30"/>
    <property type="match status" value="1"/>
</dbReference>
<dbReference type="PANTHER" id="PTHR11069">
    <property type="entry name" value="GLUCOSYLCERAMIDASE"/>
    <property type="match status" value="1"/>
</dbReference>
<dbReference type="Gene3D" id="2.60.40.1180">
    <property type="entry name" value="Golgi alpha-mannosidase II"/>
    <property type="match status" value="1"/>
</dbReference>
<dbReference type="InterPro" id="IPR001139">
    <property type="entry name" value="Glyco_hydro_30"/>
</dbReference>
<protein>
    <recommendedName>
        <fullName evidence="3">Glucosylceramidase</fullName>
        <ecNumber evidence="3">3.2.1.45</ecNumber>
    </recommendedName>
</protein>
<name>A0A091L821_CATAU</name>
<evidence type="ECO:0000313" key="6">
    <source>
        <dbReference type="Proteomes" id="UP000053745"/>
    </source>
</evidence>
<dbReference type="GO" id="GO:0016020">
    <property type="term" value="C:membrane"/>
    <property type="evidence" value="ECO:0007669"/>
    <property type="project" value="GOC"/>
</dbReference>
<dbReference type="GO" id="GO:0006680">
    <property type="term" value="P:glucosylceramide catabolic process"/>
    <property type="evidence" value="ECO:0007669"/>
    <property type="project" value="TreeGrafter"/>
</dbReference>
<dbReference type="OrthoDB" id="2160638at2759"/>
<organism evidence="5 6">
    <name type="scientific">Cathartes aura</name>
    <name type="common">Turkey vulture</name>
    <name type="synonym">Vultur aura</name>
    <dbReference type="NCBI Taxonomy" id="43455"/>
    <lineage>
        <taxon>Eukaryota</taxon>
        <taxon>Metazoa</taxon>
        <taxon>Chordata</taxon>
        <taxon>Craniata</taxon>
        <taxon>Vertebrata</taxon>
        <taxon>Euteleostomi</taxon>
        <taxon>Archelosauria</taxon>
        <taxon>Archosauria</taxon>
        <taxon>Dinosauria</taxon>
        <taxon>Saurischia</taxon>
        <taxon>Theropoda</taxon>
        <taxon>Coelurosauria</taxon>
        <taxon>Aves</taxon>
        <taxon>Neognathae</taxon>
        <taxon>Neoaves</taxon>
        <taxon>Telluraves</taxon>
        <taxon>Accipitrimorphae</taxon>
        <taxon>Accipitriformes</taxon>
        <taxon>Cathartidae</taxon>
        <taxon>Cathartes</taxon>
    </lineage>
</organism>
<comment type="similarity">
    <text evidence="3">Belongs to the glycosyl hydrolase 30 family.</text>
</comment>
<proteinExistence type="inferred from homology"/>
<dbReference type="AlphaFoldDB" id="A0A091L821"/>
<dbReference type="EC" id="3.2.1.45" evidence="3"/>